<gene>
    <name evidence="3" type="ORF">FBUS_02456</name>
</gene>
<evidence type="ECO:0000259" key="2">
    <source>
        <dbReference type="PROSITE" id="PS50004"/>
    </source>
</evidence>
<protein>
    <submittedName>
        <fullName evidence="3">Synaptotagmin-2</fullName>
    </submittedName>
</protein>
<dbReference type="OrthoDB" id="10259057at2759"/>
<dbReference type="GO" id="GO:0000149">
    <property type="term" value="F:SNARE binding"/>
    <property type="evidence" value="ECO:0007669"/>
    <property type="project" value="TreeGrafter"/>
</dbReference>
<dbReference type="GO" id="GO:0005886">
    <property type="term" value="C:plasma membrane"/>
    <property type="evidence" value="ECO:0007669"/>
    <property type="project" value="TreeGrafter"/>
</dbReference>
<keyword evidence="1" id="KW-0472">Membrane</keyword>
<dbReference type="GO" id="GO:0005544">
    <property type="term" value="F:calcium-dependent phospholipid binding"/>
    <property type="evidence" value="ECO:0007669"/>
    <property type="project" value="TreeGrafter"/>
</dbReference>
<dbReference type="GO" id="GO:0001786">
    <property type="term" value="F:phosphatidylserine binding"/>
    <property type="evidence" value="ECO:0007669"/>
    <property type="project" value="TreeGrafter"/>
</dbReference>
<feature type="transmembrane region" description="Helical" evidence="1">
    <location>
        <begin position="33"/>
        <end position="62"/>
    </location>
</feature>
<dbReference type="Pfam" id="PF00168">
    <property type="entry name" value="C2"/>
    <property type="match status" value="2"/>
</dbReference>
<dbReference type="PANTHER" id="PTHR10024">
    <property type="entry name" value="SYNAPTOTAGMIN"/>
    <property type="match status" value="1"/>
</dbReference>
<dbReference type="PANTHER" id="PTHR10024:SF250">
    <property type="entry name" value="SYNAPTOTAGMIN-13"/>
    <property type="match status" value="1"/>
</dbReference>
<evidence type="ECO:0000313" key="4">
    <source>
        <dbReference type="Proteomes" id="UP000728185"/>
    </source>
</evidence>
<dbReference type="Proteomes" id="UP000728185">
    <property type="component" value="Unassembled WGS sequence"/>
</dbReference>
<dbReference type="GO" id="GO:0030672">
    <property type="term" value="C:synaptic vesicle membrane"/>
    <property type="evidence" value="ECO:0007669"/>
    <property type="project" value="TreeGrafter"/>
</dbReference>
<dbReference type="SUPFAM" id="SSF49562">
    <property type="entry name" value="C2 domain (Calcium/lipid-binding domain, CaLB)"/>
    <property type="match status" value="2"/>
</dbReference>
<dbReference type="GO" id="GO:0005509">
    <property type="term" value="F:calcium ion binding"/>
    <property type="evidence" value="ECO:0007669"/>
    <property type="project" value="TreeGrafter"/>
</dbReference>
<dbReference type="PROSITE" id="PS50004">
    <property type="entry name" value="C2"/>
    <property type="match status" value="1"/>
</dbReference>
<keyword evidence="1" id="KW-0812">Transmembrane</keyword>
<reference evidence="3" key="1">
    <citation type="submission" date="2019-05" db="EMBL/GenBank/DDBJ databases">
        <title>Annotation for the trematode Fasciolopsis buski.</title>
        <authorList>
            <person name="Choi Y.-J."/>
        </authorList>
    </citation>
    <scope>NUCLEOTIDE SEQUENCE</scope>
    <source>
        <strain evidence="3">HT</strain>
        <tissue evidence="3">Whole worm</tissue>
    </source>
</reference>
<dbReference type="SMART" id="SM00239">
    <property type="entry name" value="C2"/>
    <property type="match status" value="2"/>
</dbReference>
<dbReference type="EMBL" id="LUCM01007090">
    <property type="protein sequence ID" value="KAA0190428.1"/>
    <property type="molecule type" value="Genomic_DNA"/>
</dbReference>
<keyword evidence="1" id="KW-1133">Transmembrane helix</keyword>
<organism evidence="3 4">
    <name type="scientific">Fasciolopsis buskii</name>
    <dbReference type="NCBI Taxonomy" id="27845"/>
    <lineage>
        <taxon>Eukaryota</taxon>
        <taxon>Metazoa</taxon>
        <taxon>Spiralia</taxon>
        <taxon>Lophotrochozoa</taxon>
        <taxon>Platyhelminthes</taxon>
        <taxon>Trematoda</taxon>
        <taxon>Digenea</taxon>
        <taxon>Plagiorchiida</taxon>
        <taxon>Echinostomata</taxon>
        <taxon>Echinostomatoidea</taxon>
        <taxon>Fasciolidae</taxon>
        <taxon>Fasciolopsis</taxon>
    </lineage>
</organism>
<sequence length="383" mass="43319">MPPASDVRAANPDHLSSNDFLVNLAVTFNVTSIPLAIFILILVLIACVLFVVVVILIARSCLRRKFVTKKKRRAVKSVYLDEIPGAALGSEVGKYGQLEYSLEYNLDRQQLNVGVIQANNLVPRPGVDEPDPYVALTLIKQEKGRSTVFCDPQKTPIRKKSRSPCWQHMFHFNIKEPELRALTLVFDVYDYDSIGQDSCIGQFRLPLVDVNQEEYAGKVYEHSDWLTAGELVVDGIGELCIGLSYYSQFNRIDITVYEARQLSLDSVGQARKDNRLEVQVELKHHKRSLGSNDTKSRSEVVNPYFNEKMSFSTKTYPVDELTALCRLRRRGRMGTKHTLGTVTLGGDQDISTGRKQWDEMVKTPGKTHVMWHTLVKNTKDHSS</sequence>
<dbReference type="GO" id="GO:0031045">
    <property type="term" value="C:dense core granule"/>
    <property type="evidence" value="ECO:0007669"/>
    <property type="project" value="TreeGrafter"/>
</dbReference>
<dbReference type="GO" id="GO:0030276">
    <property type="term" value="F:clathrin binding"/>
    <property type="evidence" value="ECO:0007669"/>
    <property type="project" value="TreeGrafter"/>
</dbReference>
<dbReference type="AlphaFoldDB" id="A0A8E0VIM6"/>
<keyword evidence="4" id="KW-1185">Reference proteome</keyword>
<comment type="caution">
    <text evidence="3">The sequence shown here is derived from an EMBL/GenBank/DDBJ whole genome shotgun (WGS) entry which is preliminary data.</text>
</comment>
<evidence type="ECO:0000256" key="1">
    <source>
        <dbReference type="SAM" id="Phobius"/>
    </source>
</evidence>
<dbReference type="GO" id="GO:0048791">
    <property type="term" value="P:calcium ion-regulated exocytosis of neurotransmitter"/>
    <property type="evidence" value="ECO:0007669"/>
    <property type="project" value="TreeGrafter"/>
</dbReference>
<evidence type="ECO:0000313" key="3">
    <source>
        <dbReference type="EMBL" id="KAA0190428.1"/>
    </source>
</evidence>
<proteinExistence type="predicted"/>
<feature type="domain" description="C2" evidence="2">
    <location>
        <begin position="94"/>
        <end position="220"/>
    </location>
</feature>
<dbReference type="GO" id="GO:0030424">
    <property type="term" value="C:axon"/>
    <property type="evidence" value="ECO:0007669"/>
    <property type="project" value="TreeGrafter"/>
</dbReference>
<dbReference type="Gene3D" id="2.60.40.150">
    <property type="entry name" value="C2 domain"/>
    <property type="match status" value="2"/>
</dbReference>
<accession>A0A8E0VIM6</accession>
<dbReference type="InterPro" id="IPR035892">
    <property type="entry name" value="C2_domain_sf"/>
</dbReference>
<dbReference type="InterPro" id="IPR000008">
    <property type="entry name" value="C2_dom"/>
</dbReference>
<dbReference type="GO" id="GO:0048488">
    <property type="term" value="P:synaptic vesicle endocytosis"/>
    <property type="evidence" value="ECO:0007669"/>
    <property type="project" value="TreeGrafter"/>
</dbReference>
<name>A0A8E0VIM6_9TREM</name>